<dbReference type="PROSITE" id="PS51257">
    <property type="entry name" value="PROKAR_LIPOPROTEIN"/>
    <property type="match status" value="1"/>
</dbReference>
<keyword evidence="4" id="KW-0574">Periplasm</keyword>
<proteinExistence type="predicted"/>
<accession>A0A8S9TI94</accession>
<evidence type="ECO:0000256" key="1">
    <source>
        <dbReference type="ARBA" id="ARBA00004418"/>
    </source>
</evidence>
<dbReference type="SUPFAM" id="SSF53850">
    <property type="entry name" value="Periplasmic binding protein-like II"/>
    <property type="match status" value="1"/>
</dbReference>
<comment type="caution">
    <text evidence="5">The sequence shown here is derived from an EMBL/GenBank/DDBJ whole genome shotgun (WGS) entry which is preliminary data.</text>
</comment>
<protein>
    <submittedName>
        <fullName evidence="5">Extracellular solute-binding protein</fullName>
    </submittedName>
</protein>
<dbReference type="PANTHER" id="PTHR30222:SF17">
    <property type="entry name" value="SPERMIDINE_PUTRESCINE-BINDING PERIPLASMIC PROTEIN"/>
    <property type="match status" value="1"/>
</dbReference>
<evidence type="ECO:0000256" key="3">
    <source>
        <dbReference type="ARBA" id="ARBA00022729"/>
    </source>
</evidence>
<dbReference type="InterPro" id="IPR001188">
    <property type="entry name" value="Sperm_putr-bd"/>
</dbReference>
<reference evidence="5" key="2">
    <citation type="submission" date="2019-11" db="EMBL/GenBank/DDBJ databases">
        <title>Improved Assembly of Tolypothrix boutellei genome.</title>
        <authorList>
            <person name="Sarangi A.N."/>
            <person name="Mukherjee M."/>
            <person name="Ghosh S."/>
            <person name="Singh D."/>
            <person name="Das A."/>
            <person name="Kant S."/>
            <person name="Prusty A."/>
            <person name="Tripathy S."/>
        </authorList>
    </citation>
    <scope>NUCLEOTIDE SEQUENCE</scope>
    <source>
        <strain evidence="5">VB521301</strain>
    </source>
</reference>
<keyword evidence="3" id="KW-0732">Signal</keyword>
<dbReference type="PANTHER" id="PTHR30222">
    <property type="entry name" value="SPERMIDINE/PUTRESCINE-BINDING PERIPLASMIC PROTEIN"/>
    <property type="match status" value="1"/>
</dbReference>
<dbReference type="GO" id="GO:0015846">
    <property type="term" value="P:polyamine transport"/>
    <property type="evidence" value="ECO:0007669"/>
    <property type="project" value="InterPro"/>
</dbReference>
<evidence type="ECO:0000256" key="2">
    <source>
        <dbReference type="ARBA" id="ARBA00022448"/>
    </source>
</evidence>
<comment type="subcellular location">
    <subcellularLocation>
        <location evidence="1">Periplasm</location>
    </subcellularLocation>
</comment>
<organism evidence="5 6">
    <name type="scientific">Tolypothrix bouteillei VB521301</name>
    <dbReference type="NCBI Taxonomy" id="1479485"/>
    <lineage>
        <taxon>Bacteria</taxon>
        <taxon>Bacillati</taxon>
        <taxon>Cyanobacteriota</taxon>
        <taxon>Cyanophyceae</taxon>
        <taxon>Nostocales</taxon>
        <taxon>Tolypothrichaceae</taxon>
        <taxon>Tolypothrix</taxon>
    </lineage>
</organism>
<keyword evidence="6" id="KW-1185">Reference proteome</keyword>
<dbReference type="PRINTS" id="PR00909">
    <property type="entry name" value="SPERMDNBNDNG"/>
</dbReference>
<evidence type="ECO:0000256" key="4">
    <source>
        <dbReference type="ARBA" id="ARBA00022764"/>
    </source>
</evidence>
<evidence type="ECO:0000313" key="5">
    <source>
        <dbReference type="EMBL" id="KAF3891042.1"/>
    </source>
</evidence>
<dbReference type="GO" id="GO:0042597">
    <property type="term" value="C:periplasmic space"/>
    <property type="evidence" value="ECO:0007669"/>
    <property type="project" value="UniProtKB-SubCell"/>
</dbReference>
<gene>
    <name evidence="5" type="ORF">DA73_0400019980</name>
</gene>
<dbReference type="Pfam" id="PF13343">
    <property type="entry name" value="SBP_bac_6"/>
    <property type="match status" value="1"/>
</dbReference>
<name>A0A8S9TI94_9CYAN</name>
<evidence type="ECO:0000313" key="6">
    <source>
        <dbReference type="Proteomes" id="UP000029738"/>
    </source>
</evidence>
<sequence>MERRSFLLSTSALALSQLLIGCSEHNQATLNVQLLKGSIPGQVVSQFSRGLKAQLKFAPVEQLEDLIEKLKDWQKKTNTKEPEWGISLPFMKSNQKSAISDLVTMGDFWLTQAIQDKLIKPLEVAKIKHWSALPKRWQNLVTRNDKGQIDSKGKVWAVPYRWGSTVIVYRRDKFQELGWTPTDWSDLWRNDLQGRISVLEQPREAIGLVLKKLGQSYNQENLDKVTNLEKELVSLDRQVKFYGSTKYLEPLITGDTWLAVGWSNDVVQTLGRYPQLAVVVPKSGTAIWADLWVSPAGKENEDLLYQWVDFCLTPQVAQEISLLTKTNSPAIANLPSSDMQESLRNLLQMNTDVFDKSDFLLPLSPTATAQYQALFARIQG</sequence>
<keyword evidence="2" id="KW-0813">Transport</keyword>
<dbReference type="Proteomes" id="UP000029738">
    <property type="component" value="Unassembled WGS sequence"/>
</dbReference>
<dbReference type="RefSeq" id="WP_038081093.1">
    <property type="nucleotide sequence ID" value="NZ_JHEG04000001.1"/>
</dbReference>
<dbReference type="AlphaFoldDB" id="A0A8S9TI94"/>
<dbReference type="Gene3D" id="3.40.190.10">
    <property type="entry name" value="Periplasmic binding protein-like II"/>
    <property type="match status" value="2"/>
</dbReference>
<dbReference type="EMBL" id="JHEG04000001">
    <property type="protein sequence ID" value="KAF3891042.1"/>
    <property type="molecule type" value="Genomic_DNA"/>
</dbReference>
<dbReference type="GO" id="GO:0019808">
    <property type="term" value="F:polyamine binding"/>
    <property type="evidence" value="ECO:0007669"/>
    <property type="project" value="InterPro"/>
</dbReference>
<reference evidence="5" key="1">
    <citation type="journal article" date="2015" name="Genome Announc.">
        <title>Draft Genome Sequence of Tolypothrix boutellei Strain VB521301.</title>
        <authorList>
            <person name="Chandrababunaidu M.M."/>
            <person name="Singh D."/>
            <person name="Sen D."/>
            <person name="Bhan S."/>
            <person name="Das S."/>
            <person name="Gupta A."/>
            <person name="Adhikary S.P."/>
            <person name="Tripathy S."/>
        </authorList>
    </citation>
    <scope>NUCLEOTIDE SEQUENCE</scope>
    <source>
        <strain evidence="5">VB521301</strain>
    </source>
</reference>